<evidence type="ECO:0000256" key="1">
    <source>
        <dbReference type="SAM" id="MobiDB-lite"/>
    </source>
</evidence>
<keyword evidence="2" id="KW-0732">Signal</keyword>
<protein>
    <submittedName>
        <fullName evidence="4">DUF4124 domain-containing protein</fullName>
    </submittedName>
</protein>
<feature type="region of interest" description="Disordered" evidence="1">
    <location>
        <begin position="42"/>
        <end position="109"/>
    </location>
</feature>
<evidence type="ECO:0000259" key="3">
    <source>
        <dbReference type="Pfam" id="PF13511"/>
    </source>
</evidence>
<dbReference type="Proteomes" id="UP000298050">
    <property type="component" value="Unassembled WGS sequence"/>
</dbReference>
<feature type="domain" description="DUF4124" evidence="3">
    <location>
        <begin position="19"/>
        <end position="68"/>
    </location>
</feature>
<accession>A0A4Z0M3I9</accession>
<dbReference type="RefSeq" id="WP_135442177.1">
    <property type="nucleotide sequence ID" value="NZ_SRLE01000006.1"/>
</dbReference>
<dbReference type="Pfam" id="PF13511">
    <property type="entry name" value="DUF4124"/>
    <property type="match status" value="1"/>
</dbReference>
<evidence type="ECO:0000313" key="4">
    <source>
        <dbReference type="EMBL" id="TGD73865.1"/>
    </source>
</evidence>
<reference evidence="4 5" key="1">
    <citation type="submission" date="2019-04" db="EMBL/GenBank/DDBJ databases">
        <title>Taxonomy of novel Haliea sp. from mangrove soil of West Coast of India.</title>
        <authorList>
            <person name="Verma A."/>
            <person name="Kumar P."/>
            <person name="Krishnamurthi S."/>
        </authorList>
    </citation>
    <scope>NUCLEOTIDE SEQUENCE [LARGE SCALE GENOMIC DNA]</scope>
    <source>
        <strain evidence="4 5">SAOS-164</strain>
    </source>
</reference>
<dbReference type="AlphaFoldDB" id="A0A4Z0M3I9"/>
<comment type="caution">
    <text evidence="4">The sequence shown here is derived from an EMBL/GenBank/DDBJ whole genome shotgun (WGS) entry which is preliminary data.</text>
</comment>
<sequence length="171" mass="19384">MQQAHHRFALAALALGWILLAPPLAGAAEIYRWVDDKGNVHFGDKPRDPAQAAEAENVEVNEAYRPPERSDEELQEMRDASEANWNRARELRREEQAEAERERTEREQRLAEVCGELDAEIQRFSGIRVVDGQRVLTAGLHSDGRVATEEEQQAHVEQLRQYAAQLGCPGY</sequence>
<organism evidence="4 5">
    <name type="scientific">Mangrovimicrobium sediminis</name>
    <dbReference type="NCBI Taxonomy" id="2562682"/>
    <lineage>
        <taxon>Bacteria</taxon>
        <taxon>Pseudomonadati</taxon>
        <taxon>Pseudomonadota</taxon>
        <taxon>Gammaproteobacteria</taxon>
        <taxon>Cellvibrionales</taxon>
        <taxon>Halieaceae</taxon>
        <taxon>Mangrovimicrobium</taxon>
    </lineage>
</organism>
<evidence type="ECO:0000313" key="5">
    <source>
        <dbReference type="Proteomes" id="UP000298050"/>
    </source>
</evidence>
<dbReference type="EMBL" id="SRLE01000006">
    <property type="protein sequence ID" value="TGD73865.1"/>
    <property type="molecule type" value="Genomic_DNA"/>
</dbReference>
<feature type="chain" id="PRO_5021352118" evidence="2">
    <location>
        <begin position="28"/>
        <end position="171"/>
    </location>
</feature>
<gene>
    <name evidence="4" type="ORF">E4634_06900</name>
</gene>
<name>A0A4Z0M3I9_9GAMM</name>
<feature type="compositionally biased region" description="Low complexity" evidence="1">
    <location>
        <begin position="52"/>
        <end position="63"/>
    </location>
</feature>
<proteinExistence type="predicted"/>
<feature type="compositionally biased region" description="Basic and acidic residues" evidence="1">
    <location>
        <begin position="75"/>
        <end position="109"/>
    </location>
</feature>
<feature type="signal peptide" evidence="2">
    <location>
        <begin position="1"/>
        <end position="27"/>
    </location>
</feature>
<evidence type="ECO:0000256" key="2">
    <source>
        <dbReference type="SAM" id="SignalP"/>
    </source>
</evidence>
<dbReference type="InterPro" id="IPR025392">
    <property type="entry name" value="DUF4124"/>
</dbReference>
<keyword evidence="5" id="KW-1185">Reference proteome</keyword>